<feature type="region of interest" description="Disordered" evidence="1">
    <location>
        <begin position="295"/>
        <end position="314"/>
    </location>
</feature>
<feature type="region of interest" description="Disordered" evidence="1">
    <location>
        <begin position="1"/>
        <end position="24"/>
    </location>
</feature>
<evidence type="ECO:0000256" key="1">
    <source>
        <dbReference type="SAM" id="MobiDB-lite"/>
    </source>
</evidence>
<gene>
    <name evidence="4" type="ORF">RM572_23950</name>
</gene>
<evidence type="ECO:0000259" key="3">
    <source>
        <dbReference type="Pfam" id="PF09992"/>
    </source>
</evidence>
<dbReference type="Pfam" id="PF05036">
    <property type="entry name" value="SPOR"/>
    <property type="match status" value="1"/>
</dbReference>
<organism evidence="4 5">
    <name type="scientific">Streptomyces hazeniae</name>
    <dbReference type="NCBI Taxonomy" id="3075538"/>
    <lineage>
        <taxon>Bacteria</taxon>
        <taxon>Bacillati</taxon>
        <taxon>Actinomycetota</taxon>
        <taxon>Actinomycetes</taxon>
        <taxon>Kitasatosporales</taxon>
        <taxon>Streptomycetaceae</taxon>
        <taxon>Streptomyces</taxon>
    </lineage>
</organism>
<dbReference type="EMBL" id="JAVREQ010000026">
    <property type="protein sequence ID" value="MDT0381819.1"/>
    <property type="molecule type" value="Genomic_DNA"/>
</dbReference>
<evidence type="ECO:0000259" key="2">
    <source>
        <dbReference type="Pfam" id="PF05036"/>
    </source>
</evidence>
<dbReference type="InterPro" id="IPR007730">
    <property type="entry name" value="SPOR-like_dom"/>
</dbReference>
<dbReference type="InterPro" id="IPR036680">
    <property type="entry name" value="SPOR-like_sf"/>
</dbReference>
<name>A0ABU2NXW1_9ACTN</name>
<dbReference type="Gene3D" id="3.30.70.1070">
    <property type="entry name" value="Sporulation related repeat"/>
    <property type="match status" value="1"/>
</dbReference>
<evidence type="ECO:0000313" key="5">
    <source>
        <dbReference type="Proteomes" id="UP001183414"/>
    </source>
</evidence>
<dbReference type="InterPro" id="IPR018711">
    <property type="entry name" value="NAGPA"/>
</dbReference>
<dbReference type="RefSeq" id="WP_311675474.1">
    <property type="nucleotide sequence ID" value="NZ_JAVREQ010000026.1"/>
</dbReference>
<reference evidence="5" key="1">
    <citation type="submission" date="2023-07" db="EMBL/GenBank/DDBJ databases">
        <title>30 novel species of actinomycetes from the DSMZ collection.</title>
        <authorList>
            <person name="Nouioui I."/>
        </authorList>
    </citation>
    <scope>NUCLEOTIDE SEQUENCE [LARGE SCALE GENOMIC DNA]</scope>
    <source>
        <strain evidence="5">DSM 42041</strain>
    </source>
</reference>
<dbReference type="Pfam" id="PF09992">
    <property type="entry name" value="NAGPA"/>
    <property type="match status" value="1"/>
</dbReference>
<dbReference type="SUPFAM" id="SSF110997">
    <property type="entry name" value="Sporulation related repeat"/>
    <property type="match status" value="1"/>
</dbReference>
<keyword evidence="4" id="KW-0378">Hydrolase</keyword>
<protein>
    <submittedName>
        <fullName evidence="4">Phosphodiester glycosidase family protein</fullName>
    </submittedName>
</protein>
<evidence type="ECO:0000313" key="4">
    <source>
        <dbReference type="EMBL" id="MDT0381819.1"/>
    </source>
</evidence>
<feature type="domain" description="SPOR" evidence="2">
    <location>
        <begin position="97"/>
        <end position="166"/>
    </location>
</feature>
<comment type="caution">
    <text evidence="4">The sequence shown here is derived from an EMBL/GenBank/DDBJ whole genome shotgun (WGS) entry which is preliminary data.</text>
</comment>
<keyword evidence="4" id="KW-0326">Glycosidase</keyword>
<dbReference type="PANTHER" id="PTHR40446:SF2">
    <property type="entry name" value="N-ACETYLGLUCOSAMINE-1-PHOSPHODIESTER ALPHA-N-ACETYLGLUCOSAMINIDASE"/>
    <property type="match status" value="1"/>
</dbReference>
<dbReference type="GO" id="GO:0016798">
    <property type="term" value="F:hydrolase activity, acting on glycosyl bonds"/>
    <property type="evidence" value="ECO:0007669"/>
    <property type="project" value="UniProtKB-KW"/>
</dbReference>
<proteinExistence type="predicted"/>
<accession>A0ABU2NXW1</accession>
<feature type="compositionally biased region" description="Low complexity" evidence="1">
    <location>
        <begin position="9"/>
        <end position="24"/>
    </location>
</feature>
<keyword evidence="5" id="KW-1185">Reference proteome</keyword>
<dbReference type="Proteomes" id="UP001183414">
    <property type="component" value="Unassembled WGS sequence"/>
</dbReference>
<sequence>MESARLRPTAPRSGAASTSRSRWRSRSATTAVLLTVLGTSLVSPAAPPAAAAPREPRVLAGWEHERPAPGLDVYRGVLADRPGASHWTVTLTGDDGPLRTASAARDLAARLRDAGHSPGTERVTWPRGSDLSGLLGVRVRVGAFEEREGAEALQRALAADGFDAIVEWTGSDGNTGTGETRVNVAVVDPRRFGGSLEASHGAGVAGREKVTDMAAAGTAGDALLAVNAGFFVMEDRDGVPGAPAGIGVYDGEVQSSAVNGRIALVLRGDGLRAELGRLSTVSRISADGARRELDGVNRRPGSIRNCGGVGGDRPTQRPLHDVTCTDAHEVVQFTDELGAATPEGAGVEAVLDARGRVTELRARGGPVPEGGSVLAGTGGGADWLRAHAEPGTRVSLTHRVEDARGRPVRLGGGDDVVNGGPQLVRDGRVALTTGAGGFAHPDDPGFAYAWALKRHPRTMVGVDGRGRLLLVSASGRHPGHSDGLSLHEAARFMDALGARGAMNLDGGGSTAMALRGALLTRPSDAAGERAVGDALLLRN</sequence>
<feature type="domain" description="Phosphodiester glycosidase" evidence="3">
    <location>
        <begin position="354"/>
        <end position="537"/>
    </location>
</feature>
<dbReference type="PANTHER" id="PTHR40446">
    <property type="entry name" value="N-ACETYLGLUCOSAMINE-1-PHOSPHODIESTER ALPHA-N-ACETYLGLUCOSAMINIDASE"/>
    <property type="match status" value="1"/>
</dbReference>